<dbReference type="Proteomes" id="UP000504844">
    <property type="component" value="Chromosome"/>
</dbReference>
<keyword evidence="1" id="KW-0812">Transmembrane</keyword>
<evidence type="ECO:0000313" key="2">
    <source>
        <dbReference type="EMBL" id="QKJ67079.1"/>
    </source>
</evidence>
<keyword evidence="1" id="KW-1133">Transmembrane helix</keyword>
<dbReference type="Pfam" id="PF07963">
    <property type="entry name" value="N_methyl"/>
    <property type="match status" value="1"/>
</dbReference>
<proteinExistence type="predicted"/>
<evidence type="ECO:0000313" key="3">
    <source>
        <dbReference type="Proteomes" id="UP000504844"/>
    </source>
</evidence>
<name>A0A6M8SWT8_9NEIS</name>
<dbReference type="NCBIfam" id="TIGR02532">
    <property type="entry name" value="IV_pilin_GFxxxE"/>
    <property type="match status" value="1"/>
</dbReference>
<keyword evidence="3" id="KW-1185">Reference proteome</keyword>
<dbReference type="AlphaFoldDB" id="A0A6M8SWT8"/>
<evidence type="ECO:0000256" key="1">
    <source>
        <dbReference type="SAM" id="Phobius"/>
    </source>
</evidence>
<accession>A0A6M8SWT8</accession>
<protein>
    <submittedName>
        <fullName evidence="2">Prepilin-type N-terminal cleavage/methylation domain-containing protein</fullName>
    </submittedName>
</protein>
<feature type="transmembrane region" description="Helical" evidence="1">
    <location>
        <begin position="20"/>
        <end position="42"/>
    </location>
</feature>
<dbReference type="EMBL" id="CP054143">
    <property type="protein sequence ID" value="QKJ67079.1"/>
    <property type="molecule type" value="Genomic_DNA"/>
</dbReference>
<organism evidence="2 3">
    <name type="scientific">Deefgea piscis</name>
    <dbReference type="NCBI Taxonomy" id="2739061"/>
    <lineage>
        <taxon>Bacteria</taxon>
        <taxon>Pseudomonadati</taxon>
        <taxon>Pseudomonadota</taxon>
        <taxon>Betaproteobacteria</taxon>
        <taxon>Neisseriales</taxon>
        <taxon>Chitinibacteraceae</taxon>
        <taxon>Deefgea</taxon>
    </lineage>
</organism>
<dbReference type="InterPro" id="IPR012902">
    <property type="entry name" value="N_methyl_site"/>
</dbReference>
<sequence length="340" mass="35362">MSQAALPARAGLLTERGFSIVELMIAVAIALLMIAAVSGVVLSSKQSYRSSEGLSQVNESGRSALSFLERAIRGTGVIACGNTQQVANVLNNPTSQWWSNWAAIRGFSGDAATSAAAFGSGVGQRIAGTHAIQLQGMSDSAYSIESHNGGSANMKLAGSGHDIVAGDILMVCDTDHATIFQVSNINGTGNLVHNKGSGTSPGNCGNGLGFPTDCSSGPASKYEFAPNSTVAKLAAATWYIGNNGRSQDGGRSLYRVGIDGTRIEMAAGVVDMQISYRIPSSTSWVDASSLNNTQWDQVNAVTLTLSLQSAEKNIATAATTPNGRLTREITQVISLRNRTL</sequence>
<dbReference type="RefSeq" id="WP_173533582.1">
    <property type="nucleotide sequence ID" value="NZ_CP054143.1"/>
</dbReference>
<dbReference type="KEGG" id="dee:HQN60_10435"/>
<gene>
    <name evidence="2" type="ORF">HQN60_10435</name>
</gene>
<keyword evidence="1" id="KW-0472">Membrane</keyword>
<reference evidence="2 3" key="1">
    <citation type="submission" date="2020-05" db="EMBL/GenBank/DDBJ databases">
        <title>Complete genome sequence of Deefgea sp. D17.</title>
        <authorList>
            <person name="Bae J.-W."/>
            <person name="Han J.E."/>
        </authorList>
    </citation>
    <scope>NUCLEOTIDE SEQUENCE [LARGE SCALE GENOMIC DNA]</scope>
    <source>
        <strain evidence="2 3">D17</strain>
    </source>
</reference>